<dbReference type="Proteomes" id="UP000306319">
    <property type="component" value="Unassembled WGS sequence"/>
</dbReference>
<sequence length="62" mass="7132">MKEISKLQLISLTGGWIDPVKCQEIQEEAAELPPCESPDDPGYDQWEKWLERYDKYCGGSNI</sequence>
<keyword evidence="2" id="KW-1185">Reference proteome</keyword>
<gene>
    <name evidence="1" type="ORF">E5331_14760</name>
</gene>
<evidence type="ECO:0000313" key="2">
    <source>
        <dbReference type="Proteomes" id="UP000306319"/>
    </source>
</evidence>
<dbReference type="EMBL" id="SRYB01000026">
    <property type="protein sequence ID" value="TGY77326.1"/>
    <property type="molecule type" value="Genomic_DNA"/>
</dbReference>
<protein>
    <submittedName>
        <fullName evidence="1">Uncharacterized protein</fullName>
    </submittedName>
</protein>
<comment type="caution">
    <text evidence="1">The sequence shown here is derived from an EMBL/GenBank/DDBJ whole genome shotgun (WGS) entry which is preliminary data.</text>
</comment>
<name>A0AC61RCU4_9BACT</name>
<reference evidence="1" key="1">
    <citation type="submission" date="2019-04" db="EMBL/GenBank/DDBJ databases">
        <title>Microbes associate with the intestines of laboratory mice.</title>
        <authorList>
            <person name="Navarre W."/>
            <person name="Wong E."/>
            <person name="Huang K."/>
            <person name="Tropini C."/>
            <person name="Ng K."/>
            <person name="Yu B."/>
        </authorList>
    </citation>
    <scope>NUCLEOTIDE SEQUENCE</scope>
    <source>
        <strain evidence="1">NM04_E33</strain>
    </source>
</reference>
<evidence type="ECO:0000313" key="1">
    <source>
        <dbReference type="EMBL" id="TGY77326.1"/>
    </source>
</evidence>
<organism evidence="1 2">
    <name type="scientific">Lepagella muris</name>
    <dbReference type="NCBI Taxonomy" id="3032870"/>
    <lineage>
        <taxon>Bacteria</taxon>
        <taxon>Pseudomonadati</taxon>
        <taxon>Bacteroidota</taxon>
        <taxon>Bacteroidia</taxon>
        <taxon>Bacteroidales</taxon>
        <taxon>Muribaculaceae</taxon>
        <taxon>Lepagella</taxon>
    </lineage>
</organism>
<proteinExistence type="predicted"/>
<accession>A0AC61RCU4</accession>